<name>A0ABX7FWZ4_BRECH</name>
<keyword evidence="3" id="KW-1185">Reference proteome</keyword>
<organism evidence="2 3">
    <name type="scientific">Brevibacillus choshinensis</name>
    <dbReference type="NCBI Taxonomy" id="54911"/>
    <lineage>
        <taxon>Bacteria</taxon>
        <taxon>Bacillati</taxon>
        <taxon>Bacillota</taxon>
        <taxon>Bacilli</taxon>
        <taxon>Bacillales</taxon>
        <taxon>Paenibacillaceae</taxon>
        <taxon>Brevibacillus</taxon>
    </lineage>
</organism>
<dbReference type="RefSeq" id="WP_203357288.1">
    <property type="nucleotide sequence ID" value="NZ_CP069127.1"/>
</dbReference>
<keyword evidence="1" id="KW-0472">Membrane</keyword>
<gene>
    <name evidence="2" type="ORF">JNE38_15090</name>
</gene>
<dbReference type="InterPro" id="IPR021741">
    <property type="entry name" value="DUF3311"/>
</dbReference>
<keyword evidence="1" id="KW-1133">Transmembrane helix</keyword>
<evidence type="ECO:0000313" key="3">
    <source>
        <dbReference type="Proteomes" id="UP000596248"/>
    </source>
</evidence>
<proteinExistence type="predicted"/>
<protein>
    <submittedName>
        <fullName evidence="2">DUF3311 domain-containing protein</fullName>
    </submittedName>
</protein>
<dbReference type="Proteomes" id="UP000596248">
    <property type="component" value="Chromosome"/>
</dbReference>
<feature type="transmembrane region" description="Helical" evidence="1">
    <location>
        <begin position="5"/>
        <end position="23"/>
    </location>
</feature>
<dbReference type="EMBL" id="CP069127">
    <property type="protein sequence ID" value="QRG70315.1"/>
    <property type="molecule type" value="Genomic_DNA"/>
</dbReference>
<evidence type="ECO:0000313" key="2">
    <source>
        <dbReference type="EMBL" id="QRG70315.1"/>
    </source>
</evidence>
<reference evidence="2 3" key="1">
    <citation type="submission" date="2021-01" db="EMBL/GenBank/DDBJ databases">
        <title>Identification of strong promoters based on the transcriptome of Brevibacillus choshinensis.</title>
        <authorList>
            <person name="Yao D."/>
            <person name="Zhang K."/>
            <person name="Wu J."/>
        </authorList>
    </citation>
    <scope>NUCLEOTIDE SEQUENCE [LARGE SCALE GENOMIC DNA]</scope>
    <source>
        <strain evidence="2 3">HPD31-SP3</strain>
    </source>
</reference>
<evidence type="ECO:0000256" key="1">
    <source>
        <dbReference type="SAM" id="Phobius"/>
    </source>
</evidence>
<keyword evidence="1" id="KW-0812">Transmembrane</keyword>
<dbReference type="Pfam" id="PF11755">
    <property type="entry name" value="DUF3311"/>
    <property type="match status" value="1"/>
</dbReference>
<sequence length="67" mass="7664">MKIKLIALSFVPFIGMLGFLPWVNKVEPFVLGMPFLFFWFVLWVALTSGVLAILYKFDPATREGDPK</sequence>
<feature type="transmembrane region" description="Helical" evidence="1">
    <location>
        <begin position="35"/>
        <end position="57"/>
    </location>
</feature>
<accession>A0ABX7FWZ4</accession>